<dbReference type="InterPro" id="IPR000182">
    <property type="entry name" value="GNAT_dom"/>
</dbReference>
<gene>
    <name evidence="4" type="ORF">GD627_09865</name>
</gene>
<sequence>MPFSTQWIPSAGPQVGEVTSLYLREGYVGSGIGRLLWEAALAQLRESGHTSVRVWVLETNSRGRTFYERRGLSPDGAVKTEMLRGSPLTEVRYGCPLA</sequence>
<reference evidence="4 5" key="1">
    <citation type="submission" date="2019-08" db="EMBL/GenBank/DDBJ databases">
        <title>Arthrobacter sp. nov., isolated from plateau pika and Tibetan wild ass.</title>
        <authorList>
            <person name="Ge Y."/>
        </authorList>
    </citation>
    <scope>NUCLEOTIDE SEQUENCE [LARGE SCALE GENOMIC DNA]</scope>
    <source>
        <strain evidence="4 5">785</strain>
    </source>
</reference>
<dbReference type="GO" id="GO:0016747">
    <property type="term" value="F:acyltransferase activity, transferring groups other than amino-acyl groups"/>
    <property type="evidence" value="ECO:0007669"/>
    <property type="project" value="InterPro"/>
</dbReference>
<protein>
    <submittedName>
        <fullName evidence="4">GNAT family N-acetyltransferase</fullName>
    </submittedName>
</protein>
<evidence type="ECO:0000256" key="2">
    <source>
        <dbReference type="ARBA" id="ARBA00023315"/>
    </source>
</evidence>
<name>A0A5N6MH99_9MICC</name>
<dbReference type="AlphaFoldDB" id="A0A5N6MH99"/>
<dbReference type="InterPro" id="IPR050832">
    <property type="entry name" value="Bact_Acetyltransf"/>
</dbReference>
<keyword evidence="1 4" id="KW-0808">Transferase</keyword>
<dbReference type="CDD" id="cd04301">
    <property type="entry name" value="NAT_SF"/>
    <property type="match status" value="1"/>
</dbReference>
<evidence type="ECO:0000313" key="5">
    <source>
        <dbReference type="Proteomes" id="UP000326852"/>
    </source>
</evidence>
<dbReference type="PANTHER" id="PTHR43877:SF1">
    <property type="entry name" value="ACETYLTRANSFERASE"/>
    <property type="match status" value="1"/>
</dbReference>
<evidence type="ECO:0000259" key="3">
    <source>
        <dbReference type="PROSITE" id="PS51186"/>
    </source>
</evidence>
<feature type="domain" description="N-acetyltransferase" evidence="3">
    <location>
        <begin position="1"/>
        <end position="98"/>
    </location>
</feature>
<dbReference type="Gene3D" id="3.40.630.30">
    <property type="match status" value="1"/>
</dbReference>
<dbReference type="PANTHER" id="PTHR43877">
    <property type="entry name" value="AMINOALKYLPHOSPHONATE N-ACETYLTRANSFERASE-RELATED-RELATED"/>
    <property type="match status" value="1"/>
</dbReference>
<evidence type="ECO:0000256" key="1">
    <source>
        <dbReference type="ARBA" id="ARBA00022679"/>
    </source>
</evidence>
<proteinExistence type="predicted"/>
<organism evidence="4 5">
    <name type="scientific">Arthrobacter yangruifuii</name>
    <dbReference type="NCBI Taxonomy" id="2606616"/>
    <lineage>
        <taxon>Bacteria</taxon>
        <taxon>Bacillati</taxon>
        <taxon>Actinomycetota</taxon>
        <taxon>Actinomycetes</taxon>
        <taxon>Micrococcales</taxon>
        <taxon>Micrococcaceae</taxon>
        <taxon>Arthrobacter</taxon>
    </lineage>
</organism>
<dbReference type="EMBL" id="VTFX01000004">
    <property type="protein sequence ID" value="KAD3633125.1"/>
    <property type="molecule type" value="Genomic_DNA"/>
</dbReference>
<accession>A0A5N6MH99</accession>
<dbReference type="InterPro" id="IPR016181">
    <property type="entry name" value="Acyl_CoA_acyltransferase"/>
</dbReference>
<keyword evidence="5" id="KW-1185">Reference proteome</keyword>
<evidence type="ECO:0000313" key="4">
    <source>
        <dbReference type="EMBL" id="KAD3633125.1"/>
    </source>
</evidence>
<dbReference type="Pfam" id="PF00583">
    <property type="entry name" value="Acetyltransf_1"/>
    <property type="match status" value="1"/>
</dbReference>
<dbReference type="SUPFAM" id="SSF55729">
    <property type="entry name" value="Acyl-CoA N-acyltransferases (Nat)"/>
    <property type="match status" value="1"/>
</dbReference>
<dbReference type="RefSeq" id="WP_152272341.1">
    <property type="nucleotide sequence ID" value="NZ_VTFX01000004.1"/>
</dbReference>
<dbReference type="PROSITE" id="PS51186">
    <property type="entry name" value="GNAT"/>
    <property type="match status" value="1"/>
</dbReference>
<comment type="caution">
    <text evidence="4">The sequence shown here is derived from an EMBL/GenBank/DDBJ whole genome shotgun (WGS) entry which is preliminary data.</text>
</comment>
<dbReference type="Proteomes" id="UP000326852">
    <property type="component" value="Unassembled WGS sequence"/>
</dbReference>
<keyword evidence="2" id="KW-0012">Acyltransferase</keyword>